<evidence type="ECO:0000256" key="7">
    <source>
        <dbReference type="ARBA" id="ARBA00022676"/>
    </source>
</evidence>
<dbReference type="InterPro" id="IPR013783">
    <property type="entry name" value="Ig-like_fold"/>
</dbReference>
<dbReference type="OrthoDB" id="9811841at2"/>
<organism evidence="13 14">
    <name type="scientific">Paludibacter jiangxiensis</name>
    <dbReference type="NCBI Taxonomy" id="681398"/>
    <lineage>
        <taxon>Bacteria</taxon>
        <taxon>Pseudomonadati</taxon>
        <taxon>Bacteroidota</taxon>
        <taxon>Bacteroidia</taxon>
        <taxon>Bacteroidales</taxon>
        <taxon>Paludibacteraceae</taxon>
        <taxon>Paludibacter</taxon>
    </lineage>
</organism>
<feature type="domain" description="CBM20" evidence="12">
    <location>
        <begin position="1"/>
        <end position="92"/>
    </location>
</feature>
<keyword evidence="8 13" id="KW-0808">Transferase</keyword>
<gene>
    <name evidence="13" type="ORF">PJIAN_4238</name>
</gene>
<keyword evidence="6" id="KW-0963">Cytoplasm</keyword>
<dbReference type="RefSeq" id="WP_068705137.1">
    <property type="nucleotide sequence ID" value="NZ_BDCR01000004.1"/>
</dbReference>
<evidence type="ECO:0000256" key="6">
    <source>
        <dbReference type="ARBA" id="ARBA00022490"/>
    </source>
</evidence>
<dbReference type="InterPro" id="IPR003385">
    <property type="entry name" value="Glyco_hydro_77"/>
</dbReference>
<feature type="domain" description="CBM20" evidence="12">
    <location>
        <begin position="118"/>
        <end position="226"/>
    </location>
</feature>
<dbReference type="InterPro" id="IPR017853">
    <property type="entry name" value="GH"/>
</dbReference>
<reference evidence="14" key="2">
    <citation type="journal article" date="2017" name="Genome Announc.">
        <title>Draft genome sequence of Paludibacter jiangxiensis NM7(T), a propionate-producing fermentative bacterium.</title>
        <authorList>
            <person name="Qiu Y.-L."/>
            <person name="Tourlousse D.M."/>
            <person name="Matsuura N."/>
            <person name="Ohashi A."/>
            <person name="Sekiguchi Y."/>
        </authorList>
    </citation>
    <scope>NUCLEOTIDE SEQUENCE [LARGE SCALE GENOMIC DNA]</scope>
    <source>
        <strain evidence="14">NM7</strain>
    </source>
</reference>
<dbReference type="EC" id="2.4.1.25" evidence="4"/>
<keyword evidence="9" id="KW-0119">Carbohydrate metabolism</keyword>
<dbReference type="PANTHER" id="PTHR32518">
    <property type="match status" value="1"/>
</dbReference>
<dbReference type="Gene3D" id="2.60.40.10">
    <property type="entry name" value="Immunoglobulins"/>
    <property type="match status" value="2"/>
</dbReference>
<dbReference type="SMART" id="SM01065">
    <property type="entry name" value="CBM_2"/>
    <property type="match status" value="2"/>
</dbReference>
<evidence type="ECO:0000256" key="4">
    <source>
        <dbReference type="ARBA" id="ARBA00012560"/>
    </source>
</evidence>
<evidence type="ECO:0000259" key="12">
    <source>
        <dbReference type="PROSITE" id="PS51166"/>
    </source>
</evidence>
<comment type="similarity">
    <text evidence="3">Belongs to the disproportionating enzyme family.</text>
</comment>
<dbReference type="Pfam" id="PF00686">
    <property type="entry name" value="CBM_20"/>
    <property type="match status" value="2"/>
</dbReference>
<dbReference type="EMBL" id="BDCR01000004">
    <property type="protein sequence ID" value="GAT63697.1"/>
    <property type="molecule type" value="Genomic_DNA"/>
</dbReference>
<comment type="catalytic activity">
    <reaction evidence="1">
        <text>Transfers a segment of a (1-&gt;4)-alpha-D-glucan to a new position in an acceptor, which may be glucose or a (1-&gt;4)-alpha-D-glucan.</text>
        <dbReference type="EC" id="2.4.1.25"/>
    </reaction>
</comment>
<accession>A0A161LG09</accession>
<protein>
    <recommendedName>
        <fullName evidence="5">4-alpha-glucanotransferase</fullName>
        <ecNumber evidence="4">2.4.1.25</ecNumber>
    </recommendedName>
    <alternativeName>
        <fullName evidence="10">Amylomaltase</fullName>
    </alternativeName>
    <alternativeName>
        <fullName evidence="11">Disproportionating enzyme</fullName>
    </alternativeName>
</protein>
<dbReference type="GO" id="GO:0005737">
    <property type="term" value="C:cytoplasm"/>
    <property type="evidence" value="ECO:0007669"/>
    <property type="project" value="UniProtKB-SubCell"/>
</dbReference>
<evidence type="ECO:0000313" key="14">
    <source>
        <dbReference type="Proteomes" id="UP000076586"/>
    </source>
</evidence>
<dbReference type="PROSITE" id="PS51166">
    <property type="entry name" value="CBM20"/>
    <property type="match status" value="2"/>
</dbReference>
<dbReference type="AlphaFoldDB" id="A0A161LG09"/>
<dbReference type="Gene3D" id="3.20.20.80">
    <property type="entry name" value="Glycosidases"/>
    <property type="match status" value="2"/>
</dbReference>
<dbReference type="SUPFAM" id="SSF49452">
    <property type="entry name" value="Starch-binding domain-like"/>
    <property type="match status" value="2"/>
</dbReference>
<dbReference type="STRING" id="681398.PJIAN_4238"/>
<dbReference type="SUPFAM" id="SSF51445">
    <property type="entry name" value="(Trans)glycosidases"/>
    <property type="match status" value="1"/>
</dbReference>
<evidence type="ECO:0000256" key="2">
    <source>
        <dbReference type="ARBA" id="ARBA00004496"/>
    </source>
</evidence>
<evidence type="ECO:0000256" key="5">
    <source>
        <dbReference type="ARBA" id="ARBA00020295"/>
    </source>
</evidence>
<keyword evidence="7" id="KW-0328">Glycosyltransferase</keyword>
<reference evidence="14" key="1">
    <citation type="submission" date="2016-04" db="EMBL/GenBank/DDBJ databases">
        <title>Draft genome sequence of Paludibacter jiangxiensis strain NM7.</title>
        <authorList>
            <person name="Qiu Y."/>
            <person name="Matsuura N."/>
            <person name="Ohashi A."/>
            <person name="Tourlousse M.D."/>
            <person name="Sekiguchi Y."/>
        </authorList>
    </citation>
    <scope>NUCLEOTIDE SEQUENCE [LARGE SCALE GENOMIC DNA]</scope>
    <source>
        <strain evidence="14">NM7</strain>
    </source>
</reference>
<dbReference type="InterPro" id="IPR002044">
    <property type="entry name" value="CBM20"/>
</dbReference>
<name>A0A161LG09_9BACT</name>
<evidence type="ECO:0000256" key="3">
    <source>
        <dbReference type="ARBA" id="ARBA00005684"/>
    </source>
</evidence>
<evidence type="ECO:0000256" key="8">
    <source>
        <dbReference type="ARBA" id="ARBA00022679"/>
    </source>
</evidence>
<evidence type="ECO:0000256" key="9">
    <source>
        <dbReference type="ARBA" id="ARBA00023277"/>
    </source>
</evidence>
<dbReference type="Proteomes" id="UP000076586">
    <property type="component" value="Unassembled WGS sequence"/>
</dbReference>
<evidence type="ECO:0000256" key="10">
    <source>
        <dbReference type="ARBA" id="ARBA00031423"/>
    </source>
</evidence>
<proteinExistence type="inferred from homology"/>
<dbReference type="GO" id="GO:0005975">
    <property type="term" value="P:carbohydrate metabolic process"/>
    <property type="evidence" value="ECO:0007669"/>
    <property type="project" value="InterPro"/>
</dbReference>
<evidence type="ECO:0000256" key="11">
    <source>
        <dbReference type="ARBA" id="ARBA00031501"/>
    </source>
</evidence>
<dbReference type="GO" id="GO:0004134">
    <property type="term" value="F:4-alpha-glucanotransferase activity"/>
    <property type="evidence" value="ECO:0007669"/>
    <property type="project" value="UniProtKB-EC"/>
</dbReference>
<dbReference type="GO" id="GO:2001070">
    <property type="term" value="F:starch binding"/>
    <property type="evidence" value="ECO:0007669"/>
    <property type="project" value="InterPro"/>
</dbReference>
<comment type="caution">
    <text evidence="13">The sequence shown here is derived from an EMBL/GenBank/DDBJ whole genome shotgun (WGS) entry which is preliminary data.</text>
</comment>
<keyword evidence="14" id="KW-1185">Reference proteome</keyword>
<dbReference type="InterPro" id="IPR013784">
    <property type="entry name" value="Carb-bd-like_fold"/>
</dbReference>
<dbReference type="PANTHER" id="PTHR32518:SF3">
    <property type="entry name" value="4-ALPHA-GLUCANOTRANSFERASE"/>
    <property type="match status" value="1"/>
</dbReference>
<comment type="subcellular location">
    <subcellularLocation>
        <location evidence="2">Cytoplasm</location>
    </subcellularLocation>
</comment>
<dbReference type="Pfam" id="PF02446">
    <property type="entry name" value="Glyco_hydro_77"/>
    <property type="match status" value="1"/>
</dbReference>
<sequence length="885" mass="103057">MKLIFSVDYFTSWGQTVYVEGSIPELQPAEMSFSDNHLWKLTLDIPSDVPSFTYSYYVKDQEGAIIKEWGKPRVFESKENIAIYHLKDQWMGIPYNSPFFSSAFTKAFFAPDKKKKIASSIAETSITFRVFAPEIRGGKCLALVGNNTVLGNWKVKKSLLMSNENFPEWSITLDRSKLKAPFEYKFAVADPDTLSVEEWENGTNRAVTALPPKDEELIITCGVYRGNNPAWKCAGVAIPVFSLRSETSFGIGDFADLKKMIDWAANTGQRVVQLLPVNDTTMTHTWTDSYPYNANTIFALHPLYLSISVFEKIKDKEVMKFANEMQKELNALPEVDYEAVSDAKWKIYRTAYNEQYTKVNNTAAYKDFVEQNKEWLYPYCTFCYLRDKYKTVDFRQWKEYAIFSPAIIEELCNKNSQDYDEIAIHSFLQYHLHNQLKEASDYARSKGVILKGDIPIGVSPCSVEAWTEPHLFNLDAQTGAPPDDFSITGQNWGFPTYNWERMKQDGFRWWRRRFTKMADYFDAYRIDHLLGFFRIWEIPMDAVQGLLGHFSPALPMGRQELQANGFWIDEERHLKPYIRYYQLNEMFGNATDEVIAKYLVEKGSGAFGLKEEFSTQRKIEAYFAATGEDTNVRDGLYALVAEVLFVKDPRDTQKFHPRITAQYTYSYKALSDSDKYTFDRLYDHFYYQRHNYFWSEQAMQKLPDLITSTEMLVCAEDLGMIPACVPYVMKQLHMLSLEIQRMPKDPTKKFANTNYYPYLSVATTSTHDMSTLRGWWEEDGELRQQYYNQVLGKWGEAPMYAEPWICSNIVRNHLWAPSILTILPLQDWLSIDGEIRRVNPHDERINVPANPRHYWRYRMHITLEQLLASDDFNQKVRSLIKETGR</sequence>
<evidence type="ECO:0000313" key="13">
    <source>
        <dbReference type="EMBL" id="GAT63697.1"/>
    </source>
</evidence>
<evidence type="ECO:0000256" key="1">
    <source>
        <dbReference type="ARBA" id="ARBA00000439"/>
    </source>
</evidence>